<gene>
    <name evidence="1" type="ORF">LCGC14_2409990</name>
</gene>
<reference evidence="1" key="1">
    <citation type="journal article" date="2015" name="Nature">
        <title>Complex archaea that bridge the gap between prokaryotes and eukaryotes.</title>
        <authorList>
            <person name="Spang A."/>
            <person name="Saw J.H."/>
            <person name="Jorgensen S.L."/>
            <person name="Zaremba-Niedzwiedzka K."/>
            <person name="Martijn J."/>
            <person name="Lind A.E."/>
            <person name="van Eijk R."/>
            <person name="Schleper C."/>
            <person name="Guy L."/>
            <person name="Ettema T.J."/>
        </authorList>
    </citation>
    <scope>NUCLEOTIDE SEQUENCE</scope>
</reference>
<dbReference type="EMBL" id="LAZR01036389">
    <property type="protein sequence ID" value="KKL24974.1"/>
    <property type="molecule type" value="Genomic_DNA"/>
</dbReference>
<organism evidence="1">
    <name type="scientific">marine sediment metagenome</name>
    <dbReference type="NCBI Taxonomy" id="412755"/>
    <lineage>
        <taxon>unclassified sequences</taxon>
        <taxon>metagenomes</taxon>
        <taxon>ecological metagenomes</taxon>
    </lineage>
</organism>
<protein>
    <submittedName>
        <fullName evidence="1">Uncharacterized protein</fullName>
    </submittedName>
</protein>
<comment type="caution">
    <text evidence="1">The sequence shown here is derived from an EMBL/GenBank/DDBJ whole genome shotgun (WGS) entry which is preliminary data.</text>
</comment>
<accession>A0A0F9BSN1</accession>
<proteinExistence type="predicted"/>
<feature type="non-terminal residue" evidence="1">
    <location>
        <position position="88"/>
    </location>
</feature>
<evidence type="ECO:0000313" key="1">
    <source>
        <dbReference type="EMBL" id="KKL24974.1"/>
    </source>
</evidence>
<dbReference type="AlphaFoldDB" id="A0A0F9BSN1"/>
<name>A0A0F9BSN1_9ZZZZ</name>
<sequence>MITSDVPTTINLDAQASALSHRLGIKATDLARMLASYGRKSPPGEFADAVQAITLEWLTERPASAKLANVIARTTIIDYWRKWRIRQH</sequence>